<feature type="compositionally biased region" description="Polar residues" evidence="1">
    <location>
        <begin position="13"/>
        <end position="25"/>
    </location>
</feature>
<evidence type="ECO:0000313" key="3">
    <source>
        <dbReference type="Proteomes" id="UP000053328"/>
    </source>
</evidence>
<accession>A0A0D1Z1Y1</accession>
<keyword evidence="3" id="KW-1185">Reference proteome</keyword>
<sequence length="520" mass="58525">MGAGDISVDPSPQEAQHQENNSESFPHNVDDAAGESAYAVKQDDAPLTIPLGHQTSTSSLLTLPQMRKLVGDYPEEFIFLVEENRPRPLSFQYDGGDDDDFEDVQVIIERTLADEYFERYLTLVHQFRPMFELDDLRARYEKTMDNGLEKNLQSALFLPILALGATALDPVDRSRVKYSGDMLTKMALRILFPSWAVSFKGDLVLSQALTLCALYFCYVVEPLTAWKLVHMASTSIQQIICRRREHLPPDIDQDVIRTSWVCFLIECNILAEFHQPRSGIEMVVDRMSLPRYGPTFTTEGLFCLADISARLLLNRIHHAIYFTDSLSIYAGLRQGLYTMSTSDPDISLLRVCEELDRQLETWYKALPEAIKPDLSGASGNSIQACVLRLRYWSAKHNIYRPFIVFVTSQLAEESEIGVHRVILDRCETCLSACRMFLYSAGYVLSQRTPYTFSSAQCVLGFSLVVALAAQTPTLAKLVGDISNLLETAIGLLTPWALPNSSLECGLEIVTSIHRKLRVQP</sequence>
<dbReference type="RefSeq" id="XP_016241887.1">
    <property type="nucleotide sequence ID" value="XM_016376611.1"/>
</dbReference>
<protein>
    <recommendedName>
        <fullName evidence="4">Transcription factor domain-containing protein</fullName>
    </recommendedName>
</protein>
<dbReference type="HOGENOM" id="CLU_004835_3_0_1"/>
<reference evidence="2 3" key="1">
    <citation type="submission" date="2015-01" db="EMBL/GenBank/DDBJ databases">
        <title>The Genome Sequence of Exophiala spinifera CBS89968.</title>
        <authorList>
            <consortium name="The Broad Institute Genomics Platform"/>
            <person name="Cuomo C."/>
            <person name="de Hoog S."/>
            <person name="Gorbushina A."/>
            <person name="Stielow B."/>
            <person name="Teixiera M."/>
            <person name="Abouelleil A."/>
            <person name="Chapman S.B."/>
            <person name="Priest M."/>
            <person name="Young S.K."/>
            <person name="Wortman J."/>
            <person name="Nusbaum C."/>
            <person name="Birren B."/>
        </authorList>
    </citation>
    <scope>NUCLEOTIDE SEQUENCE [LARGE SCALE GENOMIC DNA]</scope>
    <source>
        <strain evidence="2 3">CBS 89968</strain>
    </source>
</reference>
<proteinExistence type="predicted"/>
<dbReference type="CDD" id="cd12148">
    <property type="entry name" value="fungal_TF_MHR"/>
    <property type="match status" value="1"/>
</dbReference>
<dbReference type="GeneID" id="27329334"/>
<evidence type="ECO:0008006" key="4">
    <source>
        <dbReference type="Google" id="ProtNLM"/>
    </source>
</evidence>
<organism evidence="2 3">
    <name type="scientific">Exophiala spinifera</name>
    <dbReference type="NCBI Taxonomy" id="91928"/>
    <lineage>
        <taxon>Eukaryota</taxon>
        <taxon>Fungi</taxon>
        <taxon>Dikarya</taxon>
        <taxon>Ascomycota</taxon>
        <taxon>Pezizomycotina</taxon>
        <taxon>Eurotiomycetes</taxon>
        <taxon>Chaetothyriomycetidae</taxon>
        <taxon>Chaetothyriales</taxon>
        <taxon>Herpotrichiellaceae</taxon>
        <taxon>Exophiala</taxon>
    </lineage>
</organism>
<dbReference type="EMBL" id="KN847492">
    <property type="protein sequence ID" value="KIW21671.1"/>
    <property type="molecule type" value="Genomic_DNA"/>
</dbReference>
<dbReference type="OrthoDB" id="4685598at2759"/>
<dbReference type="PANTHER" id="PTHR47785">
    <property type="entry name" value="ZN(II)2CYS6 TRANSCRIPTION FACTOR (EUROFUNG)-RELATED-RELATED"/>
    <property type="match status" value="1"/>
</dbReference>
<name>A0A0D1Z1Y1_9EURO</name>
<dbReference type="Proteomes" id="UP000053328">
    <property type="component" value="Unassembled WGS sequence"/>
</dbReference>
<evidence type="ECO:0000256" key="1">
    <source>
        <dbReference type="SAM" id="MobiDB-lite"/>
    </source>
</evidence>
<dbReference type="AlphaFoldDB" id="A0A0D1Z1Y1"/>
<dbReference type="InterPro" id="IPR053181">
    <property type="entry name" value="EcdB-like_regulator"/>
</dbReference>
<feature type="region of interest" description="Disordered" evidence="1">
    <location>
        <begin position="1"/>
        <end position="30"/>
    </location>
</feature>
<evidence type="ECO:0000313" key="2">
    <source>
        <dbReference type="EMBL" id="KIW21671.1"/>
    </source>
</evidence>
<gene>
    <name evidence="2" type="ORF">PV08_02251</name>
</gene>
<dbReference type="VEuPathDB" id="FungiDB:PV08_02251"/>